<dbReference type="EMBL" id="JAUCGQ010000001">
    <property type="protein sequence ID" value="MDM7853430.1"/>
    <property type="molecule type" value="Genomic_DNA"/>
</dbReference>
<sequence>MATAVAFSRHSRAAARLLVPYRAWVAYATTLNLGVAVLS</sequence>
<keyword evidence="4" id="KW-1133">Transmembrane helix</keyword>
<dbReference type="Gene3D" id="1.20.1260.100">
    <property type="entry name" value="TspO/MBR protein"/>
    <property type="match status" value="1"/>
</dbReference>
<evidence type="ECO:0000256" key="3">
    <source>
        <dbReference type="ARBA" id="ARBA00022692"/>
    </source>
</evidence>
<comment type="caution">
    <text evidence="6">The sequence shown here is derived from an EMBL/GenBank/DDBJ whole genome shotgun (WGS) entry which is preliminary data.</text>
</comment>
<dbReference type="RefSeq" id="WP_289452954.1">
    <property type="nucleotide sequence ID" value="NZ_JAUCGQ010000001.1"/>
</dbReference>
<evidence type="ECO:0000313" key="7">
    <source>
        <dbReference type="Proteomes" id="UP001529338"/>
    </source>
</evidence>
<protein>
    <submittedName>
        <fullName evidence="6">Tryptophan-rich sensory protein</fullName>
    </submittedName>
</protein>
<dbReference type="Pfam" id="PF03073">
    <property type="entry name" value="TspO_MBR"/>
    <property type="match status" value="1"/>
</dbReference>
<comment type="similarity">
    <text evidence="2">Belongs to the TspO/BZRP family.</text>
</comment>
<dbReference type="InterPro" id="IPR004307">
    <property type="entry name" value="TspO_MBR"/>
</dbReference>
<dbReference type="Proteomes" id="UP001529338">
    <property type="component" value="Unassembled WGS sequence"/>
</dbReference>
<comment type="subcellular location">
    <subcellularLocation>
        <location evidence="1">Membrane</location>
        <topology evidence="1">Multi-pass membrane protein</topology>
    </subcellularLocation>
</comment>
<dbReference type="InterPro" id="IPR038330">
    <property type="entry name" value="TspO/MBR-related_sf"/>
</dbReference>
<evidence type="ECO:0000256" key="4">
    <source>
        <dbReference type="ARBA" id="ARBA00022989"/>
    </source>
</evidence>
<gene>
    <name evidence="6" type="ORF">QRT04_00660</name>
</gene>
<keyword evidence="5" id="KW-0472">Membrane</keyword>
<name>A0ABT7SB81_9CELL</name>
<evidence type="ECO:0000256" key="2">
    <source>
        <dbReference type="ARBA" id="ARBA00007524"/>
    </source>
</evidence>
<keyword evidence="3" id="KW-0812">Transmembrane</keyword>
<keyword evidence="7" id="KW-1185">Reference proteome</keyword>
<reference evidence="6 7" key="1">
    <citation type="submission" date="2023-06" db="EMBL/GenBank/DDBJ databases">
        <title>Cellulomonas sp. MW4 Whole genome sequence.</title>
        <authorList>
            <person name="Park S."/>
        </authorList>
    </citation>
    <scope>NUCLEOTIDE SEQUENCE [LARGE SCALE GENOMIC DNA]</scope>
    <source>
        <strain evidence="6 7">MW4</strain>
    </source>
</reference>
<proteinExistence type="inferred from homology"/>
<evidence type="ECO:0000313" key="6">
    <source>
        <dbReference type="EMBL" id="MDM7853430.1"/>
    </source>
</evidence>
<evidence type="ECO:0000256" key="1">
    <source>
        <dbReference type="ARBA" id="ARBA00004141"/>
    </source>
</evidence>
<accession>A0ABT7SB81</accession>
<organism evidence="6 7">
    <name type="scientific">Cellulomonas alba</name>
    <dbReference type="NCBI Taxonomy" id="3053467"/>
    <lineage>
        <taxon>Bacteria</taxon>
        <taxon>Bacillati</taxon>
        <taxon>Actinomycetota</taxon>
        <taxon>Actinomycetes</taxon>
        <taxon>Micrococcales</taxon>
        <taxon>Cellulomonadaceae</taxon>
        <taxon>Cellulomonas</taxon>
    </lineage>
</organism>
<evidence type="ECO:0000256" key="5">
    <source>
        <dbReference type="ARBA" id="ARBA00023136"/>
    </source>
</evidence>